<sequence length="11" mass="1197">METTAVVVNFS</sequence>
<name>A0A5B7K2K5_PORTR</name>
<protein>
    <submittedName>
        <fullName evidence="1">Uncharacterized protein</fullName>
    </submittedName>
</protein>
<keyword evidence="2" id="KW-1185">Reference proteome</keyword>
<evidence type="ECO:0000313" key="2">
    <source>
        <dbReference type="Proteomes" id="UP000324222"/>
    </source>
</evidence>
<evidence type="ECO:0000313" key="1">
    <source>
        <dbReference type="EMBL" id="MPC98854.1"/>
    </source>
</evidence>
<gene>
    <name evidence="1" type="ORF">E2C01_094239</name>
</gene>
<reference evidence="1 2" key="1">
    <citation type="submission" date="2019-05" db="EMBL/GenBank/DDBJ databases">
        <title>Another draft genome of Portunus trituberculatus and its Hox gene families provides insights of decapod evolution.</title>
        <authorList>
            <person name="Jeong J.-H."/>
            <person name="Song I."/>
            <person name="Kim S."/>
            <person name="Choi T."/>
            <person name="Kim D."/>
            <person name="Ryu S."/>
            <person name="Kim W."/>
        </authorList>
    </citation>
    <scope>NUCLEOTIDE SEQUENCE [LARGE SCALE GENOMIC DNA]</scope>
    <source>
        <tissue evidence="1">Muscle</tissue>
    </source>
</reference>
<dbReference type="Proteomes" id="UP000324222">
    <property type="component" value="Unassembled WGS sequence"/>
</dbReference>
<accession>A0A5B7K2K5</accession>
<comment type="caution">
    <text evidence="1">The sequence shown here is derived from an EMBL/GenBank/DDBJ whole genome shotgun (WGS) entry which is preliminary data.</text>
</comment>
<proteinExistence type="predicted"/>
<dbReference type="EMBL" id="VSRR010115896">
    <property type="protein sequence ID" value="MPC98854.1"/>
    <property type="molecule type" value="Genomic_DNA"/>
</dbReference>
<organism evidence="1 2">
    <name type="scientific">Portunus trituberculatus</name>
    <name type="common">Swimming crab</name>
    <name type="synonym">Neptunus trituberculatus</name>
    <dbReference type="NCBI Taxonomy" id="210409"/>
    <lineage>
        <taxon>Eukaryota</taxon>
        <taxon>Metazoa</taxon>
        <taxon>Ecdysozoa</taxon>
        <taxon>Arthropoda</taxon>
        <taxon>Crustacea</taxon>
        <taxon>Multicrustacea</taxon>
        <taxon>Malacostraca</taxon>
        <taxon>Eumalacostraca</taxon>
        <taxon>Eucarida</taxon>
        <taxon>Decapoda</taxon>
        <taxon>Pleocyemata</taxon>
        <taxon>Brachyura</taxon>
        <taxon>Eubrachyura</taxon>
        <taxon>Portunoidea</taxon>
        <taxon>Portunidae</taxon>
        <taxon>Portuninae</taxon>
        <taxon>Portunus</taxon>
    </lineage>
</organism>